<evidence type="ECO:0000256" key="1">
    <source>
        <dbReference type="ARBA" id="ARBA00004141"/>
    </source>
</evidence>
<protein>
    <recommendedName>
        <fullName evidence="11">Palmitoyltransferase PFA4</fullName>
        <ecNumber evidence="11">2.3.1.225</ecNumber>
    </recommendedName>
    <alternativeName>
        <fullName evidence="11">Protein S-acyltransferase</fullName>
        <shortName evidence="11">PAT</shortName>
    </alternativeName>
    <alternativeName>
        <fullName evidence="11">Protein fatty acyltransferase 4</fullName>
    </alternativeName>
</protein>
<dbReference type="AlphaFoldDB" id="A0A0D1YTK9"/>
<dbReference type="VEuPathDB" id="FungiDB:PV09_04810"/>
<keyword evidence="5 11" id="KW-1133">Transmembrane helix</keyword>
<dbReference type="InterPro" id="IPR039859">
    <property type="entry name" value="PFA4/ZDH16/20/ERF2-like"/>
</dbReference>
<dbReference type="EMBL" id="KN847542">
    <property type="protein sequence ID" value="KIW03977.1"/>
    <property type="molecule type" value="Genomic_DNA"/>
</dbReference>
<dbReference type="HOGENOM" id="CLU_027721_8_1_1"/>
<keyword evidence="9 11" id="KW-0012">Acyltransferase</keyword>
<comment type="domain">
    <text evidence="11 12">The DHHC domain is required for palmitoyltransferase activity.</text>
</comment>
<feature type="region of interest" description="Disordered" evidence="13">
    <location>
        <begin position="359"/>
        <end position="393"/>
    </location>
</feature>
<evidence type="ECO:0000256" key="3">
    <source>
        <dbReference type="ARBA" id="ARBA00022692"/>
    </source>
</evidence>
<evidence type="ECO:0000256" key="8">
    <source>
        <dbReference type="ARBA" id="ARBA00023288"/>
    </source>
</evidence>
<keyword evidence="8 11" id="KW-0449">Lipoprotein</keyword>
<proteinExistence type="inferred from homology"/>
<comment type="subcellular location">
    <subcellularLocation>
        <location evidence="11">Endoplasmic reticulum membrane</location>
        <topology evidence="11">Multi-pass membrane protein</topology>
    </subcellularLocation>
    <subcellularLocation>
        <location evidence="1">Membrane</location>
        <topology evidence="1">Multi-pass membrane protein</topology>
    </subcellularLocation>
</comment>
<feature type="transmembrane region" description="Helical" evidence="11 12">
    <location>
        <begin position="135"/>
        <end position="156"/>
    </location>
</feature>
<dbReference type="STRING" id="253628.A0A0D1YTK9"/>
<evidence type="ECO:0000256" key="4">
    <source>
        <dbReference type="ARBA" id="ARBA00022824"/>
    </source>
</evidence>
<keyword evidence="4 11" id="KW-0256">Endoplasmic reticulum</keyword>
<dbReference type="GeneID" id="27312783"/>
<dbReference type="Pfam" id="PF01529">
    <property type="entry name" value="DHHC"/>
    <property type="match status" value="1"/>
</dbReference>
<evidence type="ECO:0000256" key="9">
    <source>
        <dbReference type="ARBA" id="ARBA00023315"/>
    </source>
</evidence>
<dbReference type="HAMAP" id="MF_03199">
    <property type="entry name" value="DHHC_PAT_PFA4"/>
    <property type="match status" value="1"/>
</dbReference>
<keyword evidence="7 11" id="KW-0564">Palmitate</keyword>
<evidence type="ECO:0000256" key="5">
    <source>
        <dbReference type="ARBA" id="ARBA00022989"/>
    </source>
</evidence>
<keyword evidence="3 11" id="KW-0812">Transmembrane</keyword>
<dbReference type="RefSeq" id="XP_016213846.1">
    <property type="nucleotide sequence ID" value="XM_016358228.1"/>
</dbReference>
<accession>A0A0D1YTK9</accession>
<feature type="transmembrane region" description="Helical" evidence="11 12">
    <location>
        <begin position="177"/>
        <end position="200"/>
    </location>
</feature>
<dbReference type="FunCoup" id="A0A0D1YTK9">
    <property type="interactions" value="23"/>
</dbReference>
<evidence type="ECO:0000256" key="10">
    <source>
        <dbReference type="ARBA" id="ARBA00048048"/>
    </source>
</evidence>
<feature type="transmembrane region" description="Helical" evidence="11 12">
    <location>
        <begin position="7"/>
        <end position="30"/>
    </location>
</feature>
<dbReference type="GO" id="GO:0019706">
    <property type="term" value="F:protein-cysteine S-palmitoyltransferase activity"/>
    <property type="evidence" value="ECO:0007669"/>
    <property type="project" value="UniProtKB-UniRule"/>
</dbReference>
<keyword evidence="2 11" id="KW-0808">Transferase</keyword>
<dbReference type="InterPro" id="IPR033682">
    <property type="entry name" value="PFA4"/>
</dbReference>
<dbReference type="InParanoid" id="A0A0D1YTK9"/>
<evidence type="ECO:0000256" key="11">
    <source>
        <dbReference type="HAMAP-Rule" id="MF_03199"/>
    </source>
</evidence>
<comment type="catalytic activity">
    <reaction evidence="10 11 12">
        <text>L-cysteinyl-[protein] + hexadecanoyl-CoA = S-hexadecanoyl-L-cysteinyl-[protein] + CoA</text>
        <dbReference type="Rhea" id="RHEA:36683"/>
        <dbReference type="Rhea" id="RHEA-COMP:10131"/>
        <dbReference type="Rhea" id="RHEA-COMP:11032"/>
        <dbReference type="ChEBI" id="CHEBI:29950"/>
        <dbReference type="ChEBI" id="CHEBI:57287"/>
        <dbReference type="ChEBI" id="CHEBI:57379"/>
        <dbReference type="ChEBI" id="CHEBI:74151"/>
        <dbReference type="EC" id="2.3.1.225"/>
    </reaction>
</comment>
<evidence type="ECO:0000313" key="15">
    <source>
        <dbReference type="EMBL" id="KIW03977.1"/>
    </source>
</evidence>
<dbReference type="GO" id="GO:0005789">
    <property type="term" value="C:endoplasmic reticulum membrane"/>
    <property type="evidence" value="ECO:0007669"/>
    <property type="project" value="UniProtKB-SubCell"/>
</dbReference>
<gene>
    <name evidence="11" type="primary">PFA4</name>
    <name evidence="15" type="ORF">PV09_04810</name>
</gene>
<comment type="caution">
    <text evidence="11">Lacks conserved residue(s) required for the propagation of feature annotation.</text>
</comment>
<feature type="active site" description="S-palmitoyl cysteine intermediate" evidence="11">
    <location>
        <position position="117"/>
    </location>
</feature>
<comment type="function">
    <text evidence="11">Mediates the reversible addition of palmitate to target proteins, thereby regulating their membrane association and biological function.</text>
</comment>
<dbReference type="PANTHER" id="PTHR12246">
    <property type="entry name" value="PALMITOYLTRANSFERASE ZDHHC16"/>
    <property type="match status" value="1"/>
</dbReference>
<evidence type="ECO:0000256" key="7">
    <source>
        <dbReference type="ARBA" id="ARBA00023139"/>
    </source>
</evidence>
<dbReference type="Proteomes" id="UP000053259">
    <property type="component" value="Unassembled WGS sequence"/>
</dbReference>
<organism evidence="15 16">
    <name type="scientific">Verruconis gallopava</name>
    <dbReference type="NCBI Taxonomy" id="253628"/>
    <lineage>
        <taxon>Eukaryota</taxon>
        <taxon>Fungi</taxon>
        <taxon>Dikarya</taxon>
        <taxon>Ascomycota</taxon>
        <taxon>Pezizomycotina</taxon>
        <taxon>Dothideomycetes</taxon>
        <taxon>Pleosporomycetidae</taxon>
        <taxon>Venturiales</taxon>
        <taxon>Sympoventuriaceae</taxon>
        <taxon>Verruconis</taxon>
    </lineage>
</organism>
<feature type="compositionally biased region" description="Acidic residues" evidence="13">
    <location>
        <begin position="372"/>
        <end position="383"/>
    </location>
</feature>
<evidence type="ECO:0000256" key="12">
    <source>
        <dbReference type="RuleBase" id="RU079119"/>
    </source>
</evidence>
<dbReference type="PROSITE" id="PS50216">
    <property type="entry name" value="DHHC"/>
    <property type="match status" value="1"/>
</dbReference>
<keyword evidence="6 11" id="KW-0472">Membrane</keyword>
<keyword evidence="16" id="KW-1185">Reference proteome</keyword>
<evidence type="ECO:0000256" key="6">
    <source>
        <dbReference type="ARBA" id="ARBA00023136"/>
    </source>
</evidence>
<evidence type="ECO:0000256" key="13">
    <source>
        <dbReference type="SAM" id="MobiDB-lite"/>
    </source>
</evidence>
<evidence type="ECO:0000313" key="16">
    <source>
        <dbReference type="Proteomes" id="UP000053259"/>
    </source>
</evidence>
<reference evidence="15 16" key="1">
    <citation type="submission" date="2015-01" db="EMBL/GenBank/DDBJ databases">
        <title>The Genome Sequence of Ochroconis gallopava CBS43764.</title>
        <authorList>
            <consortium name="The Broad Institute Genomics Platform"/>
            <person name="Cuomo C."/>
            <person name="de Hoog S."/>
            <person name="Gorbushina A."/>
            <person name="Stielow B."/>
            <person name="Teixiera M."/>
            <person name="Abouelleil A."/>
            <person name="Chapman S.B."/>
            <person name="Priest M."/>
            <person name="Young S.K."/>
            <person name="Wortman J."/>
            <person name="Nusbaum C."/>
            <person name="Birren B."/>
        </authorList>
    </citation>
    <scope>NUCLEOTIDE SEQUENCE [LARGE SCALE GENOMIC DNA]</scope>
    <source>
        <strain evidence="15 16">CBS 43764</strain>
    </source>
</reference>
<evidence type="ECO:0000259" key="14">
    <source>
        <dbReference type="Pfam" id="PF01529"/>
    </source>
</evidence>
<sequence>MSLRWSLGYLAIPGVLALIFFLAFSSQWLFSNTEPGPLTAHQSVQFNGLVAALLVCYARAVMTDPGHVPADWKPDRTPPDSTASRQRWCRKCNAHKPPRAHHCKICQRCIPKMDHHCPWTVNCVSHVTYPHFLRFVGYADAAMLYLEYFLFVRASVVWENRDMPSYLGPTVFQLVHLFLLIIVNSLTLFALGILFIRALWCLVVNTYTIEGWEIERHEVLLRRARTMGGYLDGPDGTKVRIVKQEFPYDIGFWNNIVQGMGTSNVLAWFWPFAASPSNESGLHYETNGFEDPSLSWPPPDPDRMPRGKVRYDPAEEAAFNSGFSNDEIDAFRQRQQRDYARLSDYETAIRRRQKFHRRYDADDEGSVRQTLDEELSEGEEGEESWATSEGDRLADYGVDEEIEFYDEEDLPLSELLKRRQTAAS</sequence>
<dbReference type="EC" id="2.3.1.225" evidence="11"/>
<feature type="region of interest" description="Disordered" evidence="13">
    <location>
        <begin position="284"/>
        <end position="304"/>
    </location>
</feature>
<evidence type="ECO:0000256" key="2">
    <source>
        <dbReference type="ARBA" id="ARBA00022679"/>
    </source>
</evidence>
<feature type="domain" description="Palmitoyltransferase DHHC" evidence="14">
    <location>
        <begin position="85"/>
        <end position="213"/>
    </location>
</feature>
<name>A0A0D1YTK9_9PEZI</name>
<comment type="similarity">
    <text evidence="11">Belongs to the DHHC palmitoyltransferase family. PFA4 subfamily.</text>
</comment>
<dbReference type="InterPro" id="IPR001594">
    <property type="entry name" value="Palmitoyltrfase_DHHC"/>
</dbReference>
<dbReference type="OrthoDB" id="331948at2759"/>